<dbReference type="InterPro" id="IPR057263">
    <property type="entry name" value="COR-B"/>
</dbReference>
<dbReference type="InterPro" id="IPR055414">
    <property type="entry name" value="LRR_R13L4/SHOC2-like"/>
</dbReference>
<dbReference type="InterPro" id="IPR032171">
    <property type="entry name" value="COR-A"/>
</dbReference>
<dbReference type="PROSITE" id="PS51450">
    <property type="entry name" value="LRR"/>
    <property type="match status" value="2"/>
</dbReference>
<evidence type="ECO:0000256" key="5">
    <source>
        <dbReference type="ARBA" id="ARBA00022737"/>
    </source>
</evidence>
<evidence type="ECO:0000256" key="9">
    <source>
        <dbReference type="ARBA" id="ARBA00023134"/>
    </source>
</evidence>
<dbReference type="PANTHER" id="PTHR48051">
    <property type="match status" value="1"/>
</dbReference>
<keyword evidence="12" id="KW-0812">Transmembrane</keyword>
<dbReference type="PROSITE" id="PS51424">
    <property type="entry name" value="ROC"/>
    <property type="match status" value="1"/>
</dbReference>
<dbReference type="AlphaFoldDB" id="A0A1Z4GQF2"/>
<reference evidence="14 15" key="1">
    <citation type="submission" date="2017-06" db="EMBL/GenBank/DDBJ databases">
        <title>Genome sequencing of cyanobaciteial culture collection at National Institute for Environmental Studies (NIES).</title>
        <authorList>
            <person name="Hirose Y."/>
            <person name="Shimura Y."/>
            <person name="Fujisawa T."/>
            <person name="Nakamura Y."/>
            <person name="Kawachi M."/>
        </authorList>
    </citation>
    <scope>NUCLEOTIDE SEQUENCE [LARGE SCALE GENOMIC DNA]</scope>
    <source>
        <strain evidence="14 15">NIES-21</strain>
    </source>
</reference>
<dbReference type="Gene3D" id="3.30.310.200">
    <property type="match status" value="1"/>
</dbReference>
<evidence type="ECO:0000256" key="1">
    <source>
        <dbReference type="ARBA" id="ARBA00012513"/>
    </source>
</evidence>
<comment type="catalytic activity">
    <reaction evidence="10">
        <text>L-threonyl-[protein] + ATP = O-phospho-L-threonyl-[protein] + ADP + H(+)</text>
        <dbReference type="Rhea" id="RHEA:46608"/>
        <dbReference type="Rhea" id="RHEA-COMP:11060"/>
        <dbReference type="Rhea" id="RHEA-COMP:11605"/>
        <dbReference type="ChEBI" id="CHEBI:15378"/>
        <dbReference type="ChEBI" id="CHEBI:30013"/>
        <dbReference type="ChEBI" id="CHEBI:30616"/>
        <dbReference type="ChEBI" id="CHEBI:61977"/>
        <dbReference type="ChEBI" id="CHEBI:456216"/>
        <dbReference type="EC" id="2.7.11.1"/>
    </reaction>
</comment>
<dbReference type="PRINTS" id="PR00449">
    <property type="entry name" value="RASTRNSFRMNG"/>
</dbReference>
<proteinExistence type="predicted"/>
<evidence type="ECO:0000256" key="8">
    <source>
        <dbReference type="ARBA" id="ARBA00022840"/>
    </source>
</evidence>
<dbReference type="Gene3D" id="3.80.10.10">
    <property type="entry name" value="Ribonuclease Inhibitor"/>
    <property type="match status" value="1"/>
</dbReference>
<dbReference type="InterPro" id="IPR036388">
    <property type="entry name" value="WH-like_DNA-bd_sf"/>
</dbReference>
<keyword evidence="6" id="KW-0547">Nucleotide-binding</keyword>
<dbReference type="EC" id="2.7.11.1" evidence="1"/>
<evidence type="ECO:0000256" key="6">
    <source>
        <dbReference type="ARBA" id="ARBA00022741"/>
    </source>
</evidence>
<dbReference type="GO" id="GO:0004674">
    <property type="term" value="F:protein serine/threonine kinase activity"/>
    <property type="evidence" value="ECO:0007669"/>
    <property type="project" value="UniProtKB-KW"/>
</dbReference>
<evidence type="ECO:0000256" key="11">
    <source>
        <dbReference type="ARBA" id="ARBA00048679"/>
    </source>
</evidence>
<feature type="transmembrane region" description="Helical" evidence="12">
    <location>
        <begin position="681"/>
        <end position="701"/>
    </location>
</feature>
<evidence type="ECO:0000313" key="15">
    <source>
        <dbReference type="Proteomes" id="UP000218287"/>
    </source>
</evidence>
<dbReference type="Pfam" id="PF08477">
    <property type="entry name" value="Roc"/>
    <property type="match status" value="1"/>
</dbReference>
<evidence type="ECO:0000256" key="10">
    <source>
        <dbReference type="ARBA" id="ARBA00047899"/>
    </source>
</evidence>
<organism evidence="14 15">
    <name type="scientific">Anabaenopsis circularis NIES-21</name>
    <dbReference type="NCBI Taxonomy" id="1085406"/>
    <lineage>
        <taxon>Bacteria</taxon>
        <taxon>Bacillati</taxon>
        <taxon>Cyanobacteriota</taxon>
        <taxon>Cyanophyceae</taxon>
        <taxon>Nostocales</taxon>
        <taxon>Nodulariaceae</taxon>
        <taxon>Anabaenopsis</taxon>
    </lineage>
</organism>
<accession>A0A1Z4GQF2</accession>
<dbReference type="SUPFAM" id="SSF52540">
    <property type="entry name" value="P-loop containing nucleoside triphosphate hydrolases"/>
    <property type="match status" value="1"/>
</dbReference>
<keyword evidence="3" id="KW-0433">Leucine-rich repeat</keyword>
<evidence type="ECO:0000256" key="12">
    <source>
        <dbReference type="SAM" id="Phobius"/>
    </source>
</evidence>
<keyword evidence="5" id="KW-0677">Repeat</keyword>
<sequence length="739" mass="85803">MPEAITRLQQLTYLDLSGNQISTLPEAITHLQQLKYLNLRNNQISTLPEAITHLQQLISLNFSYNQISTLPEAITHLQQLKYLGLEKNPVETPPPEIVAKGIAAIRDYFRQLEKEGTDNLYEAKLIIVGEGGAGKTTLAKKIENQNYQLKQEDSTKGIEVIQRSFTMENGREFRVNIWDFGGQEIYHATHQFFLTKRSLYVLVADNRKEDTDFYYWLNVVELLSDSSPVIIIKNEKDDRAREINEPQLKGQFNNLKETLATNLAKNDQSLENVIREIKHCIRLLPLVGTPLPKTWVKVRETLENDPRNYISLDEYFNICQQNGFTKQKDKLQLSGYLHDLGVCLHFQDDPILEKILILKPKWGTDAVYRVLDAPQVIKDLGKFTWQNLKEIWHDQEYAEKQRELLQLMINFKLCYEIPNNPKTYIAPQLLTAKQSKYQWEETNNLILRYTYEFMPKGIITQFIVAMHNLIDVMDKQQIVWKSGVILSQEETKAEVIEYYDKREIKIRVAGKFKRDLMTQVTYELDKIHQSYKRLKYDKLIPCNCVTCKDNQQPHFYLSEKLRQFVADQQHQIQCQKKPYKMVNVLSLIDDVMDRTELEQDKSRDSVSYSSVTFAGNIEKVVIQHSTEGNNIMTDPSEKPEEPSKSEVQVTLPWAFRNGMFYLFVCVVVFTLVGTLGGFLPFHYLALTIIGTAIFIILIGVLQLRQDDRLSEENFVELTVRVIKQFPLIGNLIESLKGNK</sequence>
<protein>
    <recommendedName>
        <fullName evidence="1">non-specific serine/threonine protein kinase</fullName>
        <ecNumber evidence="1">2.7.11.1</ecNumber>
    </recommendedName>
</protein>
<dbReference type="Pfam" id="PF16095">
    <property type="entry name" value="COR-A"/>
    <property type="match status" value="1"/>
</dbReference>
<dbReference type="EMBL" id="AP018174">
    <property type="protein sequence ID" value="BAY19588.1"/>
    <property type="molecule type" value="Genomic_DNA"/>
</dbReference>
<comment type="catalytic activity">
    <reaction evidence="11">
        <text>L-seryl-[protein] + ATP = O-phospho-L-seryl-[protein] + ADP + H(+)</text>
        <dbReference type="Rhea" id="RHEA:17989"/>
        <dbReference type="Rhea" id="RHEA-COMP:9863"/>
        <dbReference type="Rhea" id="RHEA-COMP:11604"/>
        <dbReference type="ChEBI" id="CHEBI:15378"/>
        <dbReference type="ChEBI" id="CHEBI:29999"/>
        <dbReference type="ChEBI" id="CHEBI:30616"/>
        <dbReference type="ChEBI" id="CHEBI:83421"/>
        <dbReference type="ChEBI" id="CHEBI:456216"/>
        <dbReference type="EC" id="2.7.11.1"/>
    </reaction>
</comment>
<name>A0A1Z4GQF2_9CYAN</name>
<dbReference type="InterPro" id="IPR001611">
    <property type="entry name" value="Leu-rich_rpt"/>
</dbReference>
<evidence type="ECO:0000259" key="13">
    <source>
        <dbReference type="PROSITE" id="PS51424"/>
    </source>
</evidence>
<dbReference type="InterPro" id="IPR027417">
    <property type="entry name" value="P-loop_NTPase"/>
</dbReference>
<evidence type="ECO:0000256" key="7">
    <source>
        <dbReference type="ARBA" id="ARBA00022777"/>
    </source>
</evidence>
<dbReference type="SUPFAM" id="SSF52058">
    <property type="entry name" value="L domain-like"/>
    <property type="match status" value="1"/>
</dbReference>
<dbReference type="PANTHER" id="PTHR48051:SF21">
    <property type="entry name" value="CALPONIN-HOMOLOGY (CH) DOMAIN-CONTAINING PROTEIN"/>
    <property type="match status" value="1"/>
</dbReference>
<evidence type="ECO:0000256" key="3">
    <source>
        <dbReference type="ARBA" id="ARBA00022614"/>
    </source>
</evidence>
<evidence type="ECO:0000256" key="4">
    <source>
        <dbReference type="ARBA" id="ARBA00022679"/>
    </source>
</evidence>
<keyword evidence="9" id="KW-0342">GTP-binding</keyword>
<dbReference type="Gene3D" id="1.10.10.10">
    <property type="entry name" value="Winged helix-like DNA-binding domain superfamily/Winged helix DNA-binding domain"/>
    <property type="match status" value="1"/>
</dbReference>
<evidence type="ECO:0000313" key="14">
    <source>
        <dbReference type="EMBL" id="BAY19588.1"/>
    </source>
</evidence>
<dbReference type="InterPro" id="IPR050216">
    <property type="entry name" value="LRR_domain-containing"/>
</dbReference>
<dbReference type="SMART" id="SM00369">
    <property type="entry name" value="LRR_TYP"/>
    <property type="match status" value="3"/>
</dbReference>
<keyword evidence="2" id="KW-0723">Serine/threonine-protein kinase</keyword>
<feature type="domain" description="Roc" evidence="13">
    <location>
        <begin position="116"/>
        <end position="309"/>
    </location>
</feature>
<keyword evidence="12" id="KW-0472">Membrane</keyword>
<keyword evidence="15" id="KW-1185">Reference proteome</keyword>
<gene>
    <name evidence="14" type="ORF">NIES21_54510</name>
</gene>
<dbReference type="InterPro" id="IPR032675">
    <property type="entry name" value="LRR_dom_sf"/>
</dbReference>
<dbReference type="GO" id="GO:0005737">
    <property type="term" value="C:cytoplasm"/>
    <property type="evidence" value="ECO:0007669"/>
    <property type="project" value="TreeGrafter"/>
</dbReference>
<dbReference type="Gene3D" id="1.10.10.2200">
    <property type="match status" value="1"/>
</dbReference>
<evidence type="ECO:0000256" key="2">
    <source>
        <dbReference type="ARBA" id="ARBA00022527"/>
    </source>
</evidence>
<dbReference type="SMART" id="SM00364">
    <property type="entry name" value="LRR_BAC"/>
    <property type="match status" value="3"/>
</dbReference>
<feature type="transmembrane region" description="Helical" evidence="12">
    <location>
        <begin position="658"/>
        <end position="675"/>
    </location>
</feature>
<dbReference type="SMART" id="SM00175">
    <property type="entry name" value="RAB"/>
    <property type="match status" value="1"/>
</dbReference>
<keyword evidence="12" id="KW-1133">Transmembrane helix</keyword>
<dbReference type="GO" id="GO:0005524">
    <property type="term" value="F:ATP binding"/>
    <property type="evidence" value="ECO:0007669"/>
    <property type="project" value="UniProtKB-KW"/>
</dbReference>
<dbReference type="Gene3D" id="3.40.50.300">
    <property type="entry name" value="P-loop containing nucleotide triphosphate hydrolases"/>
    <property type="match status" value="1"/>
</dbReference>
<dbReference type="Pfam" id="PF23598">
    <property type="entry name" value="LRR_14"/>
    <property type="match status" value="1"/>
</dbReference>
<dbReference type="Pfam" id="PF25497">
    <property type="entry name" value="COR-B"/>
    <property type="match status" value="1"/>
</dbReference>
<dbReference type="Proteomes" id="UP000218287">
    <property type="component" value="Chromosome"/>
</dbReference>
<dbReference type="InterPro" id="IPR003591">
    <property type="entry name" value="Leu-rich_rpt_typical-subtyp"/>
</dbReference>
<keyword evidence="8" id="KW-0067">ATP-binding</keyword>
<dbReference type="InterPro" id="IPR020859">
    <property type="entry name" value="ROC"/>
</dbReference>
<keyword evidence="4" id="KW-0808">Transferase</keyword>
<keyword evidence="7" id="KW-0418">Kinase</keyword>